<reference evidence="2" key="1">
    <citation type="submission" date="2022-12" db="EMBL/GenBank/DDBJ databases">
        <authorList>
            <person name="Petersen C."/>
        </authorList>
    </citation>
    <scope>NUCLEOTIDE SEQUENCE</scope>
    <source>
        <strain evidence="2">IBT 17660</strain>
    </source>
</reference>
<evidence type="ECO:0000256" key="1">
    <source>
        <dbReference type="SAM" id="MobiDB-lite"/>
    </source>
</evidence>
<dbReference type="OrthoDB" id="4336174at2759"/>
<feature type="region of interest" description="Disordered" evidence="1">
    <location>
        <begin position="449"/>
        <end position="499"/>
    </location>
</feature>
<gene>
    <name evidence="2" type="ORF">N7530_007251</name>
</gene>
<comment type="caution">
    <text evidence="2">The sequence shown here is derived from an EMBL/GenBank/DDBJ whole genome shotgun (WGS) entry which is preliminary data.</text>
</comment>
<accession>A0A9W9WLT9</accession>
<keyword evidence="3" id="KW-1185">Reference proteome</keyword>
<evidence type="ECO:0000313" key="3">
    <source>
        <dbReference type="Proteomes" id="UP001147760"/>
    </source>
</evidence>
<sequence>MGTTTTALTRSKRKGHVVKEKPTRVMPARKAKSQSKSPTEFNPQKGRKRRKASDETKAKKRRAAQGQPSEVQAEYVPSANDLISDVPRNENFTIDMLLPDLATSYVGRFKSPAAPAWAKRKPWPRQSSPLIDPEKLPPGWSMAEPDLDRDDVDAQIERCHVRIKENIMPHIFEHRLKGLEISQAKRNALVTSEPGDHSLAVLKRLEVLRNIEVELQSSDKFNQLPNVRALLQAYREGRLHWNIGLVTYWFEGVQLCDPRPFSWDEFEVLNTHHSGKTGFWMEGLVGPGPGYSLVAISLAGLLPPDGYFVRSYEIAIRVPGARWYAELEFVYDTGASMMTLYEGDIQNIMGSSPVEPPVMGLHTTTLADNSTVTSPVVELEVTILDNERRRLTRWARIQCDIMQGWCGIDDSRLDGPWLRQLLYTASAPRNDDRMYIAHNRPDIIDIIPDTGSSRSGPAHNIGKIPLAPGGPASVLPSGAAGDDAEPAPDLHPKMPRVAP</sequence>
<proteinExistence type="predicted"/>
<feature type="region of interest" description="Disordered" evidence="1">
    <location>
        <begin position="1"/>
        <end position="76"/>
    </location>
</feature>
<organism evidence="2 3">
    <name type="scientific">Penicillium desertorum</name>
    <dbReference type="NCBI Taxonomy" id="1303715"/>
    <lineage>
        <taxon>Eukaryota</taxon>
        <taxon>Fungi</taxon>
        <taxon>Dikarya</taxon>
        <taxon>Ascomycota</taxon>
        <taxon>Pezizomycotina</taxon>
        <taxon>Eurotiomycetes</taxon>
        <taxon>Eurotiomycetidae</taxon>
        <taxon>Eurotiales</taxon>
        <taxon>Aspergillaceae</taxon>
        <taxon>Penicillium</taxon>
    </lineage>
</organism>
<dbReference type="AlphaFoldDB" id="A0A9W9WLT9"/>
<name>A0A9W9WLT9_9EURO</name>
<dbReference type="Proteomes" id="UP001147760">
    <property type="component" value="Unassembled WGS sequence"/>
</dbReference>
<evidence type="ECO:0000313" key="2">
    <source>
        <dbReference type="EMBL" id="KAJ5469894.1"/>
    </source>
</evidence>
<protein>
    <submittedName>
        <fullName evidence="2">Uncharacterized protein</fullName>
    </submittedName>
</protein>
<feature type="region of interest" description="Disordered" evidence="1">
    <location>
        <begin position="119"/>
        <end position="139"/>
    </location>
</feature>
<reference evidence="2" key="2">
    <citation type="journal article" date="2023" name="IMA Fungus">
        <title>Comparative genomic study of the Penicillium genus elucidates a diverse pangenome and 15 lateral gene transfer events.</title>
        <authorList>
            <person name="Petersen C."/>
            <person name="Sorensen T."/>
            <person name="Nielsen M.R."/>
            <person name="Sondergaard T.E."/>
            <person name="Sorensen J.L."/>
            <person name="Fitzpatrick D.A."/>
            <person name="Frisvad J.C."/>
            <person name="Nielsen K.L."/>
        </authorList>
    </citation>
    <scope>NUCLEOTIDE SEQUENCE</scope>
    <source>
        <strain evidence="2">IBT 17660</strain>
    </source>
</reference>
<dbReference type="EMBL" id="JAPWDO010000005">
    <property type="protein sequence ID" value="KAJ5469894.1"/>
    <property type="molecule type" value="Genomic_DNA"/>
</dbReference>